<accession>A0ABV1A464</accession>
<comment type="caution">
    <text evidence="5">The sequence shown here is derived from an EMBL/GenBank/DDBJ whole genome shotgun (WGS) entry which is preliminary data.</text>
</comment>
<evidence type="ECO:0000259" key="4">
    <source>
        <dbReference type="Pfam" id="PF02525"/>
    </source>
</evidence>
<dbReference type="InterPro" id="IPR003680">
    <property type="entry name" value="Flavodoxin_fold"/>
</dbReference>
<evidence type="ECO:0000313" key="5">
    <source>
        <dbReference type="EMBL" id="MEQ2312872.1"/>
    </source>
</evidence>
<evidence type="ECO:0000256" key="3">
    <source>
        <dbReference type="SAM" id="MobiDB-lite"/>
    </source>
</evidence>
<dbReference type="PANTHER" id="PTHR10204">
    <property type="entry name" value="NAD P H OXIDOREDUCTASE-RELATED"/>
    <property type="match status" value="1"/>
</dbReference>
<name>A0ABV1A464_9TELE</name>
<dbReference type="InterPro" id="IPR051545">
    <property type="entry name" value="NAD(P)H_dehydrogenase_qn"/>
</dbReference>
<dbReference type="Pfam" id="PF02525">
    <property type="entry name" value="Flavodoxin_2"/>
    <property type="match status" value="1"/>
</dbReference>
<sequence>LASQVVPQLFAQLVPQLVPEVVPQLVLQVNPQLVAQLVPQLASQLVQQVVPQLVTQLVPQLGNQLVQQVVPQLVPQVVPHSWLPSWFHSWFPMVRFTASFSGGSVASCTAGSPAGSAGGSTPGSPGGSPQLVTQMVPQLVPQLVAQLVPQLVLHLVLQVFSQLVPQLVPQFSLYWFSVPAILKGWFAFTLQNMYSNGAFKDKKAILSFTTGAVQTMFQADGINGDINLSLWPLQVLAPQIFWSPAHCPAAVCIQMLEGWRAWLKGLVTEKYMTFAPCELFDLTFQGGFKLRPEVKEEQFGITVGHHLGKPLPPNNQTKAPSVSENGTFSRK</sequence>
<proteinExistence type="inferred from homology"/>
<feature type="region of interest" description="Disordered" evidence="3">
    <location>
        <begin position="304"/>
        <end position="331"/>
    </location>
</feature>
<keyword evidence="2" id="KW-0560">Oxidoreductase</keyword>
<protein>
    <recommendedName>
        <fullName evidence="4">Flavodoxin-like fold domain-containing protein</fullName>
    </recommendedName>
</protein>
<dbReference type="Gene3D" id="3.40.50.360">
    <property type="match status" value="1"/>
</dbReference>
<dbReference type="Proteomes" id="UP001469553">
    <property type="component" value="Unassembled WGS sequence"/>
</dbReference>
<reference evidence="5 6" key="1">
    <citation type="submission" date="2021-06" db="EMBL/GenBank/DDBJ databases">
        <authorList>
            <person name="Palmer J.M."/>
        </authorList>
    </citation>
    <scope>NUCLEOTIDE SEQUENCE [LARGE SCALE GENOMIC DNA]</scope>
    <source>
        <strain evidence="5 6">AS_MEX2019</strain>
        <tissue evidence="5">Muscle</tissue>
    </source>
</reference>
<feature type="compositionally biased region" description="Polar residues" evidence="3">
    <location>
        <begin position="314"/>
        <end position="331"/>
    </location>
</feature>
<organism evidence="5 6">
    <name type="scientific">Ameca splendens</name>
    <dbReference type="NCBI Taxonomy" id="208324"/>
    <lineage>
        <taxon>Eukaryota</taxon>
        <taxon>Metazoa</taxon>
        <taxon>Chordata</taxon>
        <taxon>Craniata</taxon>
        <taxon>Vertebrata</taxon>
        <taxon>Euteleostomi</taxon>
        <taxon>Actinopterygii</taxon>
        <taxon>Neopterygii</taxon>
        <taxon>Teleostei</taxon>
        <taxon>Neoteleostei</taxon>
        <taxon>Acanthomorphata</taxon>
        <taxon>Ovalentaria</taxon>
        <taxon>Atherinomorphae</taxon>
        <taxon>Cyprinodontiformes</taxon>
        <taxon>Goodeidae</taxon>
        <taxon>Ameca</taxon>
    </lineage>
</organism>
<evidence type="ECO:0000256" key="2">
    <source>
        <dbReference type="ARBA" id="ARBA00023002"/>
    </source>
</evidence>
<evidence type="ECO:0000313" key="6">
    <source>
        <dbReference type="Proteomes" id="UP001469553"/>
    </source>
</evidence>
<dbReference type="InterPro" id="IPR029039">
    <property type="entry name" value="Flavoprotein-like_sf"/>
</dbReference>
<feature type="non-terminal residue" evidence="5">
    <location>
        <position position="1"/>
    </location>
</feature>
<comment type="similarity">
    <text evidence="1">Belongs to the NAD(P)H dehydrogenase (quinone) family.</text>
</comment>
<dbReference type="EMBL" id="JAHRIP010080720">
    <property type="protein sequence ID" value="MEQ2312872.1"/>
    <property type="molecule type" value="Genomic_DNA"/>
</dbReference>
<gene>
    <name evidence="5" type="ORF">AMECASPLE_035871</name>
</gene>
<feature type="domain" description="Flavodoxin-like fold" evidence="4">
    <location>
        <begin position="167"/>
        <end position="235"/>
    </location>
</feature>
<dbReference type="SUPFAM" id="SSF52218">
    <property type="entry name" value="Flavoproteins"/>
    <property type="match status" value="1"/>
</dbReference>
<dbReference type="PANTHER" id="PTHR10204:SF34">
    <property type="entry name" value="NAD(P)H DEHYDROGENASE [QUINONE] 1 ISOFORM 1"/>
    <property type="match status" value="1"/>
</dbReference>
<evidence type="ECO:0000256" key="1">
    <source>
        <dbReference type="ARBA" id="ARBA00006252"/>
    </source>
</evidence>
<keyword evidence="6" id="KW-1185">Reference proteome</keyword>